<name>A0ABT4JIF8_9BACT</name>
<evidence type="ECO:0000256" key="12">
    <source>
        <dbReference type="SAM" id="SignalP"/>
    </source>
</evidence>
<dbReference type="Pfam" id="PF00593">
    <property type="entry name" value="TonB_dep_Rec_b-barrel"/>
    <property type="match status" value="1"/>
</dbReference>
<keyword evidence="4 10" id="KW-0812">Transmembrane</keyword>
<dbReference type="InterPro" id="IPR037066">
    <property type="entry name" value="Plug_dom_sf"/>
</dbReference>
<evidence type="ECO:0000256" key="9">
    <source>
        <dbReference type="ARBA" id="ARBA00023237"/>
    </source>
</evidence>
<keyword evidence="16" id="KW-1185">Reference proteome</keyword>
<evidence type="ECO:0000259" key="14">
    <source>
        <dbReference type="Pfam" id="PF07715"/>
    </source>
</evidence>
<dbReference type="InterPro" id="IPR000531">
    <property type="entry name" value="Beta-barrel_TonB"/>
</dbReference>
<dbReference type="PANTHER" id="PTHR30069">
    <property type="entry name" value="TONB-DEPENDENT OUTER MEMBRANE RECEPTOR"/>
    <property type="match status" value="1"/>
</dbReference>
<dbReference type="InterPro" id="IPR008969">
    <property type="entry name" value="CarboxyPept-like_regulatory"/>
</dbReference>
<evidence type="ECO:0000256" key="8">
    <source>
        <dbReference type="ARBA" id="ARBA00023170"/>
    </source>
</evidence>
<dbReference type="Gene3D" id="2.60.40.1120">
    <property type="entry name" value="Carboxypeptidase-like, regulatory domain"/>
    <property type="match status" value="1"/>
</dbReference>
<dbReference type="PANTHER" id="PTHR30069:SF29">
    <property type="entry name" value="HEMOGLOBIN AND HEMOGLOBIN-HAPTOGLOBIN-BINDING PROTEIN 1-RELATED"/>
    <property type="match status" value="1"/>
</dbReference>
<keyword evidence="3 10" id="KW-1134">Transmembrane beta strand</keyword>
<keyword evidence="8 15" id="KW-0675">Receptor</keyword>
<dbReference type="Gene3D" id="2.40.170.20">
    <property type="entry name" value="TonB-dependent receptor, beta-barrel domain"/>
    <property type="match status" value="1"/>
</dbReference>
<keyword evidence="9 10" id="KW-0998">Cell outer membrane</keyword>
<dbReference type="Gene3D" id="2.170.130.10">
    <property type="entry name" value="TonB-dependent receptor, plug domain"/>
    <property type="match status" value="1"/>
</dbReference>
<reference evidence="15 16" key="1">
    <citation type="submission" date="2020-03" db="EMBL/GenBank/DDBJ databases">
        <authorList>
            <person name="Pitt A."/>
            <person name="Hahn M.W."/>
        </authorList>
    </citation>
    <scope>NUCLEOTIDE SEQUENCE [LARGE SCALE GENOMIC DNA]</scope>
    <source>
        <strain evidence="15 16">5A-MARBSE</strain>
    </source>
</reference>
<keyword evidence="2 10" id="KW-0813">Transport</keyword>
<evidence type="ECO:0000256" key="6">
    <source>
        <dbReference type="ARBA" id="ARBA00023077"/>
    </source>
</evidence>
<comment type="subcellular location">
    <subcellularLocation>
        <location evidence="1 10">Cell outer membrane</location>
        <topology evidence="1 10">Multi-pass membrane protein</topology>
    </subcellularLocation>
</comment>
<organism evidence="15 16">
    <name type="scientific">Aquirufa ecclesiirivi</name>
    <dbReference type="NCBI Taxonomy" id="2715124"/>
    <lineage>
        <taxon>Bacteria</taxon>
        <taxon>Pseudomonadati</taxon>
        <taxon>Bacteroidota</taxon>
        <taxon>Cytophagia</taxon>
        <taxon>Cytophagales</taxon>
        <taxon>Flectobacillaceae</taxon>
        <taxon>Aquirufa</taxon>
    </lineage>
</organism>
<comment type="similarity">
    <text evidence="10 11">Belongs to the TonB-dependent receptor family.</text>
</comment>
<evidence type="ECO:0000256" key="5">
    <source>
        <dbReference type="ARBA" id="ARBA00022729"/>
    </source>
</evidence>
<feature type="domain" description="TonB-dependent receptor-like beta-barrel" evidence="13">
    <location>
        <begin position="273"/>
        <end position="700"/>
    </location>
</feature>
<dbReference type="PROSITE" id="PS52016">
    <property type="entry name" value="TONB_DEPENDENT_REC_3"/>
    <property type="match status" value="1"/>
</dbReference>
<evidence type="ECO:0000259" key="13">
    <source>
        <dbReference type="Pfam" id="PF00593"/>
    </source>
</evidence>
<dbReference type="Pfam" id="PF07715">
    <property type="entry name" value="Plug"/>
    <property type="match status" value="1"/>
</dbReference>
<evidence type="ECO:0000256" key="2">
    <source>
        <dbReference type="ARBA" id="ARBA00022448"/>
    </source>
</evidence>
<feature type="chain" id="PRO_5045053405" evidence="12">
    <location>
        <begin position="24"/>
        <end position="768"/>
    </location>
</feature>
<dbReference type="EMBL" id="JAANOH010000004">
    <property type="protein sequence ID" value="MCZ2476058.1"/>
    <property type="molecule type" value="Genomic_DNA"/>
</dbReference>
<keyword evidence="6 11" id="KW-0798">TonB box</keyword>
<keyword evidence="7 10" id="KW-0472">Membrane</keyword>
<evidence type="ECO:0000256" key="3">
    <source>
        <dbReference type="ARBA" id="ARBA00022452"/>
    </source>
</evidence>
<dbReference type="Proteomes" id="UP001321186">
    <property type="component" value="Unassembled WGS sequence"/>
</dbReference>
<dbReference type="InterPro" id="IPR012910">
    <property type="entry name" value="Plug_dom"/>
</dbReference>
<dbReference type="RefSeq" id="WP_269010605.1">
    <property type="nucleotide sequence ID" value="NZ_JAANOH010000004.1"/>
</dbReference>
<keyword evidence="5 12" id="KW-0732">Signal</keyword>
<evidence type="ECO:0000313" key="15">
    <source>
        <dbReference type="EMBL" id="MCZ2476058.1"/>
    </source>
</evidence>
<feature type="signal peptide" evidence="12">
    <location>
        <begin position="1"/>
        <end position="23"/>
    </location>
</feature>
<evidence type="ECO:0000256" key="11">
    <source>
        <dbReference type="RuleBase" id="RU003357"/>
    </source>
</evidence>
<evidence type="ECO:0000256" key="4">
    <source>
        <dbReference type="ARBA" id="ARBA00022692"/>
    </source>
</evidence>
<evidence type="ECO:0000256" key="1">
    <source>
        <dbReference type="ARBA" id="ARBA00004571"/>
    </source>
</evidence>
<comment type="caution">
    <text evidence="15">The sequence shown here is derived from an EMBL/GenBank/DDBJ whole genome shotgun (WGS) entry which is preliminary data.</text>
</comment>
<dbReference type="InterPro" id="IPR039426">
    <property type="entry name" value="TonB-dep_rcpt-like"/>
</dbReference>
<evidence type="ECO:0000313" key="16">
    <source>
        <dbReference type="Proteomes" id="UP001321186"/>
    </source>
</evidence>
<evidence type="ECO:0000256" key="7">
    <source>
        <dbReference type="ARBA" id="ARBA00023136"/>
    </source>
</evidence>
<evidence type="ECO:0000256" key="10">
    <source>
        <dbReference type="PROSITE-ProRule" id="PRU01360"/>
    </source>
</evidence>
<feature type="domain" description="TonB-dependent receptor plug" evidence="14">
    <location>
        <begin position="124"/>
        <end position="228"/>
    </location>
</feature>
<protein>
    <submittedName>
        <fullName evidence="15">TonB-dependent receptor</fullName>
    </submittedName>
</protein>
<dbReference type="SUPFAM" id="SSF56935">
    <property type="entry name" value="Porins"/>
    <property type="match status" value="1"/>
</dbReference>
<dbReference type="SUPFAM" id="SSF49464">
    <property type="entry name" value="Carboxypeptidase regulatory domain-like"/>
    <property type="match status" value="1"/>
</dbReference>
<proteinExistence type="inferred from homology"/>
<gene>
    <name evidence="15" type="ORF">G9H61_11410</name>
</gene>
<dbReference type="Pfam" id="PF13715">
    <property type="entry name" value="CarbopepD_reg_2"/>
    <property type="match status" value="1"/>
</dbReference>
<sequence>MKKIRLQIIASVCLILSYSISYAQVAASISGKIISEKQAIELASVTLLGSPYGTSSDKSGNYSLKNIKAGKYILRVSCVGFEKFEKAISINEGEHLTLPVDLSNYAMLLNEVVITGTMKEVSRLESPVPVEIYTPTYFKKNPTPNIYEALQNVNGVRPQLNCNVCNTGDIHINGLEGPYTMVLVDGMPIVSSLSTVYGLSGIPNSIVERIEIVKGPASSLYGSEAVGGLINIITKKPQNAPLASADIFSTSWGEYNADLAFKLNAGKKATALTGLNYFNFQNRVDNNKDNFTDMTLQHRISLFQKWNFNRKENRLFSLAARYMYEDRWGGDMRWQKQFRGGDSIYGESIFTNRWEVLGNYQLPFTEKLLLSFSYNSHNQDSRYGTTVYDAQQNIAFMQLTWDKKMGKNDFLMGTALRYTYYDDNTPATATADLTKPENLAQKTWLPGIFVQNEISITDKHKLLLGYRFDYNNYHGNIFTPRLAYKWTFNENNILRFNAGTGYRVVNLFTEDHAALTGARIIEIKNELNPERSYNINANYIKKIYTRDDSYVGLDASAFYTYFTNRIVGDYEIDPNKIIYDNLSGFAESKGISLNIDAVFNNGLKVIVGGTLMENTLTENGLTKQQLLTENFTSTWAISYKINSAHLAIDYTGNMYSPMRLPLLGEKDPRRAYSPWWSIQNIQMTYDGFHDLQIYGGVKNLLNWTPSQGNPFIIARSNDPFDKEVQFGNNGKVIASPNNPYALTFDPNYVYGPNQGIRLFLGIRYTFKK</sequence>
<dbReference type="InterPro" id="IPR036942">
    <property type="entry name" value="Beta-barrel_TonB_sf"/>
</dbReference>
<accession>A0ABT4JIF8</accession>